<feature type="non-terminal residue" evidence="1">
    <location>
        <position position="144"/>
    </location>
</feature>
<dbReference type="GO" id="GO:0005634">
    <property type="term" value="C:nucleus"/>
    <property type="evidence" value="ECO:0007669"/>
    <property type="project" value="TreeGrafter"/>
</dbReference>
<dbReference type="GO" id="GO:0006357">
    <property type="term" value="P:regulation of transcription by RNA polymerase II"/>
    <property type="evidence" value="ECO:0007669"/>
    <property type="project" value="TreeGrafter"/>
</dbReference>
<reference evidence="1" key="2">
    <citation type="journal article" date="2024" name="Plant">
        <title>Genomic evolution and insights into agronomic trait innovations of Sesamum species.</title>
        <authorList>
            <person name="Miao H."/>
            <person name="Wang L."/>
            <person name="Qu L."/>
            <person name="Liu H."/>
            <person name="Sun Y."/>
            <person name="Le M."/>
            <person name="Wang Q."/>
            <person name="Wei S."/>
            <person name="Zheng Y."/>
            <person name="Lin W."/>
            <person name="Duan Y."/>
            <person name="Cao H."/>
            <person name="Xiong S."/>
            <person name="Wang X."/>
            <person name="Wei L."/>
            <person name="Li C."/>
            <person name="Ma Q."/>
            <person name="Ju M."/>
            <person name="Zhao R."/>
            <person name="Li G."/>
            <person name="Mu C."/>
            <person name="Tian Q."/>
            <person name="Mei H."/>
            <person name="Zhang T."/>
            <person name="Gao T."/>
            <person name="Zhang H."/>
        </authorList>
    </citation>
    <scope>NUCLEOTIDE SEQUENCE</scope>
    <source>
        <strain evidence="1">G01</strain>
    </source>
</reference>
<reference evidence="1" key="1">
    <citation type="submission" date="2020-06" db="EMBL/GenBank/DDBJ databases">
        <authorList>
            <person name="Li T."/>
            <person name="Hu X."/>
            <person name="Zhang T."/>
            <person name="Song X."/>
            <person name="Zhang H."/>
            <person name="Dai N."/>
            <person name="Sheng W."/>
            <person name="Hou X."/>
            <person name="Wei L."/>
        </authorList>
    </citation>
    <scope>NUCLEOTIDE SEQUENCE</scope>
    <source>
        <strain evidence="1">G01</strain>
        <tissue evidence="1">Leaf</tissue>
    </source>
</reference>
<accession>A0AAW2JGI0</accession>
<dbReference type="PANTHER" id="PTHR23335">
    <property type="entry name" value="CALMODULIN-BINDING TRANSCRIPTION ACTIVATOR CAMTA"/>
    <property type="match status" value="1"/>
</dbReference>
<gene>
    <name evidence="1" type="ORF">Sangu_3252400</name>
</gene>
<dbReference type="EMBL" id="JACGWK010001152">
    <property type="protein sequence ID" value="KAL0292660.1"/>
    <property type="molecule type" value="Genomic_DNA"/>
</dbReference>
<proteinExistence type="predicted"/>
<protein>
    <submittedName>
        <fullName evidence="1">Calmodulin-binding transcription activator 3</fullName>
    </submittedName>
</protein>
<sequence length="144" mass="16061">MRTENAHILQDYDVMVSKVVKDNEENKEGNVHILQDFEVMASKVLKVVYDKVVNNREVDCDDDLIGLEALLDNDTLMQKFNPIIALYDGGKGPNVLDVGGQGVLHFVAALDYDWAIPPTIAAWVSVNYRDANGWTALSGLVIWK</sequence>
<dbReference type="PANTHER" id="PTHR23335:SF30">
    <property type="entry name" value="CALMODULIN-BINDING TRANSCRIPTION ACTIVATOR 3"/>
    <property type="match status" value="1"/>
</dbReference>
<name>A0AAW2JGI0_9LAMI</name>
<dbReference type="GO" id="GO:0003690">
    <property type="term" value="F:double-stranded DNA binding"/>
    <property type="evidence" value="ECO:0007669"/>
    <property type="project" value="TreeGrafter"/>
</dbReference>
<dbReference type="AlphaFoldDB" id="A0AAW2JGI0"/>
<comment type="caution">
    <text evidence="1">The sequence shown here is derived from an EMBL/GenBank/DDBJ whole genome shotgun (WGS) entry which is preliminary data.</text>
</comment>
<evidence type="ECO:0000313" key="1">
    <source>
        <dbReference type="EMBL" id="KAL0292660.1"/>
    </source>
</evidence>
<dbReference type="GO" id="GO:0003712">
    <property type="term" value="F:transcription coregulator activity"/>
    <property type="evidence" value="ECO:0007669"/>
    <property type="project" value="TreeGrafter"/>
</dbReference>
<organism evidence="1">
    <name type="scientific">Sesamum angustifolium</name>
    <dbReference type="NCBI Taxonomy" id="2727405"/>
    <lineage>
        <taxon>Eukaryota</taxon>
        <taxon>Viridiplantae</taxon>
        <taxon>Streptophyta</taxon>
        <taxon>Embryophyta</taxon>
        <taxon>Tracheophyta</taxon>
        <taxon>Spermatophyta</taxon>
        <taxon>Magnoliopsida</taxon>
        <taxon>eudicotyledons</taxon>
        <taxon>Gunneridae</taxon>
        <taxon>Pentapetalae</taxon>
        <taxon>asterids</taxon>
        <taxon>lamiids</taxon>
        <taxon>Lamiales</taxon>
        <taxon>Pedaliaceae</taxon>
        <taxon>Sesamum</taxon>
    </lineage>
</organism>